<dbReference type="Pfam" id="PF04203">
    <property type="entry name" value="Sortase"/>
    <property type="match status" value="1"/>
</dbReference>
<evidence type="ECO:0000313" key="4">
    <source>
        <dbReference type="Proteomes" id="UP000464507"/>
    </source>
</evidence>
<protein>
    <recommendedName>
        <fullName evidence="5">Class F sortase</fullName>
    </recommendedName>
</protein>
<gene>
    <name evidence="3" type="ORF">BHD05_03005</name>
</gene>
<feature type="chain" id="PRO_5039217657" description="Class F sortase" evidence="2">
    <location>
        <begin position="30"/>
        <end position="221"/>
    </location>
</feature>
<evidence type="ECO:0000256" key="1">
    <source>
        <dbReference type="ARBA" id="ARBA00022801"/>
    </source>
</evidence>
<dbReference type="CDD" id="cd05829">
    <property type="entry name" value="Sortase_F"/>
    <property type="match status" value="1"/>
</dbReference>
<accession>A0A7L5AI28</accession>
<dbReference type="PROSITE" id="PS51257">
    <property type="entry name" value="PROKAR_LIPOPROTEIN"/>
    <property type="match status" value="1"/>
</dbReference>
<organism evidence="3 4">
    <name type="scientific">Marisediminicola antarctica</name>
    <dbReference type="NCBI Taxonomy" id="674079"/>
    <lineage>
        <taxon>Bacteria</taxon>
        <taxon>Bacillati</taxon>
        <taxon>Actinomycetota</taxon>
        <taxon>Actinomycetes</taxon>
        <taxon>Micrococcales</taxon>
        <taxon>Microbacteriaceae</taxon>
        <taxon>Marisediminicola</taxon>
    </lineage>
</organism>
<dbReference type="KEGG" id="mant:BHD05_03005"/>
<keyword evidence="2" id="KW-0732">Signal</keyword>
<dbReference type="EMBL" id="CP017146">
    <property type="protein sequence ID" value="QHO68761.1"/>
    <property type="molecule type" value="Genomic_DNA"/>
</dbReference>
<reference evidence="3 4" key="1">
    <citation type="submission" date="2016-09" db="EMBL/GenBank/DDBJ databases">
        <title>Complete genome sequence of microbes from the polar regions.</title>
        <authorList>
            <person name="Liao L."/>
            <person name="Chen B."/>
        </authorList>
    </citation>
    <scope>NUCLEOTIDE SEQUENCE [LARGE SCALE GENOMIC DNA]</scope>
    <source>
        <strain evidence="3 4">ZS314</strain>
    </source>
</reference>
<feature type="signal peptide" evidence="2">
    <location>
        <begin position="1"/>
        <end position="29"/>
    </location>
</feature>
<dbReference type="InterPro" id="IPR042001">
    <property type="entry name" value="Sortase_F"/>
</dbReference>
<keyword evidence="1" id="KW-0378">Hydrolase</keyword>
<dbReference type="Proteomes" id="UP000464507">
    <property type="component" value="Chromosome"/>
</dbReference>
<dbReference type="GO" id="GO:0016787">
    <property type="term" value="F:hydrolase activity"/>
    <property type="evidence" value="ECO:0007669"/>
    <property type="project" value="UniProtKB-KW"/>
</dbReference>
<evidence type="ECO:0000313" key="3">
    <source>
        <dbReference type="EMBL" id="QHO68761.1"/>
    </source>
</evidence>
<dbReference type="InterPro" id="IPR023365">
    <property type="entry name" value="Sortase_dom-sf"/>
</dbReference>
<proteinExistence type="predicted"/>
<name>A0A7L5AI28_9MICO</name>
<dbReference type="InterPro" id="IPR005754">
    <property type="entry name" value="Sortase"/>
</dbReference>
<evidence type="ECO:0008006" key="5">
    <source>
        <dbReference type="Google" id="ProtNLM"/>
    </source>
</evidence>
<keyword evidence="4" id="KW-1185">Reference proteome</keyword>
<sequence>MNKGRGGVGMKSALILVLTLPLLAGCAAAGAPVAAAAPEPTQSSSPSPSSSAAVPEIATRDANIGSAQTAATVAPVRLSIPQLNIDMRIDAMGLDGDGAMALPDNASDAGWYKFGPGVANDAGATVIAAHVDSRHDGIGPFSRLKDASTGSIISVAGSDGSTVDYVVTEVRSVGKIDAPMAEVFDRAGDPRLTLVTCGGDFDSSTGHYIDNIILTAVPAGT</sequence>
<evidence type="ECO:0000256" key="2">
    <source>
        <dbReference type="SAM" id="SignalP"/>
    </source>
</evidence>
<dbReference type="Gene3D" id="2.40.260.10">
    <property type="entry name" value="Sortase"/>
    <property type="match status" value="1"/>
</dbReference>
<dbReference type="AlphaFoldDB" id="A0A7L5AI28"/>
<dbReference type="SUPFAM" id="SSF63817">
    <property type="entry name" value="Sortase"/>
    <property type="match status" value="1"/>
</dbReference>